<dbReference type="AlphaFoldDB" id="V3Z2T6"/>
<evidence type="ECO:0000256" key="1">
    <source>
        <dbReference type="ARBA" id="ARBA00006502"/>
    </source>
</evidence>
<feature type="compositionally biased region" description="Basic and acidic residues" evidence="3">
    <location>
        <begin position="113"/>
        <end position="176"/>
    </location>
</feature>
<dbReference type="InterPro" id="IPR028124">
    <property type="entry name" value="SMAP_dom"/>
</dbReference>
<evidence type="ECO:0000313" key="6">
    <source>
        <dbReference type="Proteomes" id="UP000030746"/>
    </source>
</evidence>
<dbReference type="OrthoDB" id="10066125at2759"/>
<dbReference type="KEGG" id="lgi:LOTGIDRAFT_196136"/>
<dbReference type="EMBL" id="KB203357">
    <property type="protein sequence ID" value="ESO84908.1"/>
    <property type="molecule type" value="Genomic_DNA"/>
</dbReference>
<dbReference type="PANTHER" id="PTHR22175:SF0">
    <property type="entry name" value="SMALL ACIDIC PROTEIN"/>
    <property type="match status" value="1"/>
</dbReference>
<dbReference type="Pfam" id="PF15477">
    <property type="entry name" value="SMAP"/>
    <property type="match status" value="1"/>
</dbReference>
<feature type="compositionally biased region" description="Basic and acidic residues" evidence="3">
    <location>
        <begin position="77"/>
        <end position="86"/>
    </location>
</feature>
<protein>
    <recommendedName>
        <fullName evidence="2">Small acidic protein</fullName>
    </recommendedName>
</protein>
<name>V3Z2T6_LOTGI</name>
<comment type="similarity">
    <text evidence="1">Belongs to the SMAP family.</text>
</comment>
<dbReference type="CTD" id="20245171"/>
<feature type="domain" description="Small acidic protein-like" evidence="4">
    <location>
        <begin position="35"/>
        <end position="111"/>
    </location>
</feature>
<dbReference type="PANTHER" id="PTHR22175">
    <property type="entry name" value="SMALL ACIDIC PROTEIN-RELATED"/>
    <property type="match status" value="1"/>
</dbReference>
<gene>
    <name evidence="5" type="ORF">LOTGIDRAFT_196136</name>
</gene>
<evidence type="ECO:0000256" key="2">
    <source>
        <dbReference type="ARBA" id="ARBA00016161"/>
    </source>
</evidence>
<dbReference type="HOGENOM" id="CLU_121598_0_0_1"/>
<dbReference type="STRING" id="225164.V3Z2T6"/>
<keyword evidence="6" id="KW-1185">Reference proteome</keyword>
<dbReference type="InterPro" id="IPR026714">
    <property type="entry name" value="SMAP"/>
</dbReference>
<evidence type="ECO:0000313" key="5">
    <source>
        <dbReference type="EMBL" id="ESO84908.1"/>
    </source>
</evidence>
<dbReference type="OMA" id="DIGSSNW"/>
<evidence type="ECO:0000256" key="3">
    <source>
        <dbReference type="SAM" id="MobiDB-lite"/>
    </source>
</evidence>
<feature type="region of interest" description="Disordered" evidence="3">
    <location>
        <begin position="1"/>
        <end position="183"/>
    </location>
</feature>
<feature type="compositionally biased region" description="Basic and acidic residues" evidence="3">
    <location>
        <begin position="1"/>
        <end position="11"/>
    </location>
</feature>
<organism evidence="5 6">
    <name type="scientific">Lottia gigantea</name>
    <name type="common">Giant owl limpet</name>
    <dbReference type="NCBI Taxonomy" id="225164"/>
    <lineage>
        <taxon>Eukaryota</taxon>
        <taxon>Metazoa</taxon>
        <taxon>Spiralia</taxon>
        <taxon>Lophotrochozoa</taxon>
        <taxon>Mollusca</taxon>
        <taxon>Gastropoda</taxon>
        <taxon>Patellogastropoda</taxon>
        <taxon>Lottioidea</taxon>
        <taxon>Lottiidae</taxon>
        <taxon>Lottia</taxon>
    </lineage>
</organism>
<dbReference type="GeneID" id="20245171"/>
<dbReference type="Proteomes" id="UP000030746">
    <property type="component" value="Unassembled WGS sequence"/>
</dbReference>
<sequence length="183" mass="20695">MSSGKEPETEKPALSNKNDEESDPELLKVHSANSWETAELGDDNRKNKFLRLMGAGKNKEHHGKLVIGDHAQSHSRPKTDTEKISNELESQYQEGLSLKLSGGARAHKGLGFQEEKPRSETTEKESDKCSESNEKNQTDNEKQSQDSKDLKEPEKRKFEECPKSENESKPTYEKKMKFVKSSS</sequence>
<reference evidence="5 6" key="1">
    <citation type="journal article" date="2013" name="Nature">
        <title>Insights into bilaterian evolution from three spiralian genomes.</title>
        <authorList>
            <person name="Simakov O."/>
            <person name="Marletaz F."/>
            <person name="Cho S.J."/>
            <person name="Edsinger-Gonzales E."/>
            <person name="Havlak P."/>
            <person name="Hellsten U."/>
            <person name="Kuo D.H."/>
            <person name="Larsson T."/>
            <person name="Lv J."/>
            <person name="Arendt D."/>
            <person name="Savage R."/>
            <person name="Osoegawa K."/>
            <person name="de Jong P."/>
            <person name="Grimwood J."/>
            <person name="Chapman J.A."/>
            <person name="Shapiro H."/>
            <person name="Aerts A."/>
            <person name="Otillar R.P."/>
            <person name="Terry A.Y."/>
            <person name="Boore J.L."/>
            <person name="Grigoriev I.V."/>
            <person name="Lindberg D.R."/>
            <person name="Seaver E.C."/>
            <person name="Weisblat D.A."/>
            <person name="Putnam N.H."/>
            <person name="Rokhsar D.S."/>
        </authorList>
    </citation>
    <scope>NUCLEOTIDE SEQUENCE [LARGE SCALE GENOMIC DNA]</scope>
</reference>
<proteinExistence type="inferred from homology"/>
<evidence type="ECO:0000259" key="4">
    <source>
        <dbReference type="Pfam" id="PF15477"/>
    </source>
</evidence>
<accession>V3Z2T6</accession>
<dbReference type="RefSeq" id="XP_009064298.1">
    <property type="nucleotide sequence ID" value="XM_009066050.1"/>
</dbReference>